<dbReference type="InterPro" id="IPR002638">
    <property type="entry name" value="Quinolinate_PRibosylTrfase_C"/>
</dbReference>
<dbReference type="EMBL" id="FQVH01000017">
    <property type="protein sequence ID" value="SHF30521.1"/>
    <property type="molecule type" value="Genomic_DNA"/>
</dbReference>
<comment type="pathway">
    <text evidence="2">Cofactor biosynthesis; NAD(+) biosynthesis; nicotinate D-ribonucleotide from quinolinate: step 1/1.</text>
</comment>
<evidence type="ECO:0000313" key="15">
    <source>
        <dbReference type="EMBL" id="SHF30521.1"/>
    </source>
</evidence>
<keyword evidence="6" id="KW-0662">Pyridine nucleotide biosynthesis</keyword>
<name>A0A1M5AJR7_9THEO</name>
<evidence type="ECO:0000259" key="13">
    <source>
        <dbReference type="Pfam" id="PF01729"/>
    </source>
</evidence>
<dbReference type="Gene3D" id="3.20.20.70">
    <property type="entry name" value="Aldolase class I"/>
    <property type="match status" value="1"/>
</dbReference>
<evidence type="ECO:0000256" key="8">
    <source>
        <dbReference type="ARBA" id="ARBA00022679"/>
    </source>
</evidence>
<dbReference type="EC" id="2.4.2.19" evidence="5"/>
<proteinExistence type="inferred from homology"/>
<evidence type="ECO:0000256" key="4">
    <source>
        <dbReference type="ARBA" id="ARBA00011218"/>
    </source>
</evidence>
<dbReference type="CDD" id="cd01572">
    <property type="entry name" value="QPRTase"/>
    <property type="match status" value="1"/>
</dbReference>
<protein>
    <recommendedName>
        <fullName evidence="11">Probable nicotinate-nucleotide pyrophosphorylase [carboxylating]</fullName>
        <ecNumber evidence="5">2.4.2.19</ecNumber>
    </recommendedName>
    <alternativeName>
        <fullName evidence="9">Quinolinate phosphoribosyltransferase [decarboxylating]</fullName>
    </alternativeName>
</protein>
<evidence type="ECO:0000256" key="12">
    <source>
        <dbReference type="PIRNR" id="PIRNR006250"/>
    </source>
</evidence>
<dbReference type="STRING" id="1121256.SAMN02746089_01671"/>
<comment type="similarity">
    <text evidence="3 12">Belongs to the NadC/ModD family.</text>
</comment>
<dbReference type="GO" id="GO:0009435">
    <property type="term" value="P:NAD+ biosynthetic process"/>
    <property type="evidence" value="ECO:0007669"/>
    <property type="project" value="UniProtKB-UniPathway"/>
</dbReference>
<dbReference type="InterPro" id="IPR004393">
    <property type="entry name" value="NadC"/>
</dbReference>
<dbReference type="InterPro" id="IPR013785">
    <property type="entry name" value="Aldolase_TIM"/>
</dbReference>
<feature type="domain" description="Quinolinate phosphoribosyl transferase N-terminal" evidence="14">
    <location>
        <begin position="28"/>
        <end position="113"/>
    </location>
</feature>
<keyword evidence="8 12" id="KW-0808">Transferase</keyword>
<evidence type="ECO:0000256" key="10">
    <source>
        <dbReference type="ARBA" id="ARBA00047445"/>
    </source>
</evidence>
<dbReference type="AlphaFoldDB" id="A0A1M5AJR7"/>
<dbReference type="SUPFAM" id="SSF51690">
    <property type="entry name" value="Nicotinate/Quinolinate PRTase C-terminal domain-like"/>
    <property type="match status" value="1"/>
</dbReference>
<feature type="domain" description="Quinolinate phosphoribosyl transferase C-terminal" evidence="13">
    <location>
        <begin position="115"/>
        <end position="280"/>
    </location>
</feature>
<keyword evidence="7 12" id="KW-0328">Glycosyltransferase</keyword>
<dbReference type="GO" id="GO:0034213">
    <property type="term" value="P:quinolinate catabolic process"/>
    <property type="evidence" value="ECO:0007669"/>
    <property type="project" value="TreeGrafter"/>
</dbReference>
<dbReference type="InterPro" id="IPR022412">
    <property type="entry name" value="Quinolinate_PRibosylTrfase_N"/>
</dbReference>
<reference evidence="15 16" key="1">
    <citation type="submission" date="2016-11" db="EMBL/GenBank/DDBJ databases">
        <authorList>
            <person name="Jaros S."/>
            <person name="Januszkiewicz K."/>
            <person name="Wedrychowicz H."/>
        </authorList>
    </citation>
    <scope>NUCLEOTIDE SEQUENCE [LARGE SCALE GENOMIC DNA]</scope>
    <source>
        <strain evidence="15 16">DSM 17918</strain>
    </source>
</reference>
<comment type="catalytic activity">
    <reaction evidence="10">
        <text>nicotinate beta-D-ribonucleotide + CO2 + diphosphate = quinolinate + 5-phospho-alpha-D-ribose 1-diphosphate + 2 H(+)</text>
        <dbReference type="Rhea" id="RHEA:12733"/>
        <dbReference type="ChEBI" id="CHEBI:15378"/>
        <dbReference type="ChEBI" id="CHEBI:16526"/>
        <dbReference type="ChEBI" id="CHEBI:29959"/>
        <dbReference type="ChEBI" id="CHEBI:33019"/>
        <dbReference type="ChEBI" id="CHEBI:57502"/>
        <dbReference type="ChEBI" id="CHEBI:58017"/>
        <dbReference type="EC" id="2.4.2.19"/>
    </reaction>
</comment>
<dbReference type="InterPro" id="IPR037128">
    <property type="entry name" value="Quinolinate_PRibosylTase_N_sf"/>
</dbReference>
<dbReference type="NCBIfam" id="TIGR00078">
    <property type="entry name" value="nadC"/>
    <property type="match status" value="1"/>
</dbReference>
<evidence type="ECO:0000256" key="5">
    <source>
        <dbReference type="ARBA" id="ARBA00011944"/>
    </source>
</evidence>
<evidence type="ECO:0000256" key="3">
    <source>
        <dbReference type="ARBA" id="ARBA00009400"/>
    </source>
</evidence>
<organism evidence="15 16">
    <name type="scientific">Caldanaerobius fijiensis DSM 17918</name>
    <dbReference type="NCBI Taxonomy" id="1121256"/>
    <lineage>
        <taxon>Bacteria</taxon>
        <taxon>Bacillati</taxon>
        <taxon>Bacillota</taxon>
        <taxon>Clostridia</taxon>
        <taxon>Thermoanaerobacterales</taxon>
        <taxon>Thermoanaerobacteraceae</taxon>
        <taxon>Caldanaerobius</taxon>
    </lineage>
</organism>
<dbReference type="Pfam" id="PF02749">
    <property type="entry name" value="QRPTase_N"/>
    <property type="match status" value="1"/>
</dbReference>
<evidence type="ECO:0000256" key="11">
    <source>
        <dbReference type="ARBA" id="ARBA00069173"/>
    </source>
</evidence>
<accession>A0A1M5AJR7</accession>
<evidence type="ECO:0000256" key="9">
    <source>
        <dbReference type="ARBA" id="ARBA00033102"/>
    </source>
</evidence>
<dbReference type="SUPFAM" id="SSF54675">
    <property type="entry name" value="Nicotinate/Quinolinate PRTase N-terminal domain-like"/>
    <property type="match status" value="1"/>
</dbReference>
<comment type="function">
    <text evidence="1">Involved in the catabolism of quinolinic acid (QA).</text>
</comment>
<dbReference type="Gene3D" id="3.90.1170.20">
    <property type="entry name" value="Quinolinate phosphoribosyl transferase, N-terminal domain"/>
    <property type="match status" value="1"/>
</dbReference>
<gene>
    <name evidence="15" type="ORF">SAMN02746089_01671</name>
</gene>
<evidence type="ECO:0000256" key="1">
    <source>
        <dbReference type="ARBA" id="ARBA00003237"/>
    </source>
</evidence>
<dbReference type="InterPro" id="IPR036068">
    <property type="entry name" value="Nicotinate_pribotase-like_C"/>
</dbReference>
<evidence type="ECO:0000256" key="2">
    <source>
        <dbReference type="ARBA" id="ARBA00004893"/>
    </source>
</evidence>
<evidence type="ECO:0000256" key="6">
    <source>
        <dbReference type="ARBA" id="ARBA00022642"/>
    </source>
</evidence>
<evidence type="ECO:0000313" key="16">
    <source>
        <dbReference type="Proteomes" id="UP000184088"/>
    </source>
</evidence>
<dbReference type="FunFam" id="3.20.20.70:FF:000030">
    <property type="entry name" value="Nicotinate-nucleotide pyrophosphorylase, carboxylating"/>
    <property type="match status" value="1"/>
</dbReference>
<keyword evidence="16" id="KW-1185">Reference proteome</keyword>
<dbReference type="GO" id="GO:0005737">
    <property type="term" value="C:cytoplasm"/>
    <property type="evidence" value="ECO:0007669"/>
    <property type="project" value="TreeGrafter"/>
</dbReference>
<sequence length="282" mass="31285">MWGDFMLNWLVVDDLIQNALIEDIGFGDVTTDCLIPKEQISAGRFIAKEEGILAGIDVAKRVFELLDQDISFRKNYHDGDILNKGDIIAEIEGHTAAILKGERVALNILQRMCGIATKTYRVCSLVRDYNVKIVDTRKTLPGFRMLDKYAVLVGGGHNHRINLSDLVLIKDNHIKAVGSIKDAVMLAKEKAPFTVKIEVEVESLEQLEEAIEARADIIMLDNMDVETMRKAVVITDKRALLEASGNITEDNVREIASTGVDIISMGSLTHSVKALDISLRLL</sequence>
<dbReference type="PANTHER" id="PTHR32179:SF3">
    <property type="entry name" value="NICOTINATE-NUCLEOTIDE PYROPHOSPHORYLASE [CARBOXYLATING]"/>
    <property type="match status" value="1"/>
</dbReference>
<dbReference type="FunFam" id="3.90.1170.20:FF:000001">
    <property type="entry name" value="Nicotinate-nucleotide diphosphorylase (Carboxylating)"/>
    <property type="match status" value="1"/>
</dbReference>
<dbReference type="GO" id="GO:0004514">
    <property type="term" value="F:nicotinate-nucleotide diphosphorylase (carboxylating) activity"/>
    <property type="evidence" value="ECO:0007669"/>
    <property type="project" value="UniProtKB-EC"/>
</dbReference>
<evidence type="ECO:0000256" key="7">
    <source>
        <dbReference type="ARBA" id="ARBA00022676"/>
    </source>
</evidence>
<dbReference type="PANTHER" id="PTHR32179">
    <property type="entry name" value="NICOTINATE-NUCLEOTIDE PYROPHOSPHORYLASE [CARBOXYLATING]"/>
    <property type="match status" value="1"/>
</dbReference>
<dbReference type="InterPro" id="IPR027277">
    <property type="entry name" value="NadC/ModD"/>
</dbReference>
<dbReference type="Pfam" id="PF01729">
    <property type="entry name" value="QRPTase_C"/>
    <property type="match status" value="1"/>
</dbReference>
<dbReference type="Proteomes" id="UP000184088">
    <property type="component" value="Unassembled WGS sequence"/>
</dbReference>
<dbReference type="UniPathway" id="UPA00253">
    <property type="reaction ID" value="UER00331"/>
</dbReference>
<dbReference type="PIRSF" id="PIRSF006250">
    <property type="entry name" value="NadC_ModD"/>
    <property type="match status" value="1"/>
</dbReference>
<evidence type="ECO:0000259" key="14">
    <source>
        <dbReference type="Pfam" id="PF02749"/>
    </source>
</evidence>
<comment type="subunit">
    <text evidence="4">Hexamer formed by 3 homodimers.</text>
</comment>